<evidence type="ECO:0000256" key="1">
    <source>
        <dbReference type="ARBA" id="ARBA00004613"/>
    </source>
</evidence>
<evidence type="ECO:0000313" key="6">
    <source>
        <dbReference type="EMBL" id="KAG6969235.1"/>
    </source>
</evidence>
<dbReference type="Pfam" id="PF16810">
    <property type="entry name" value="RXLR"/>
    <property type="match status" value="1"/>
</dbReference>
<evidence type="ECO:0000256" key="2">
    <source>
        <dbReference type="ARBA" id="ARBA00010400"/>
    </source>
</evidence>
<protein>
    <recommendedName>
        <fullName evidence="5">RxLR effector protein</fullName>
    </recommendedName>
</protein>
<feature type="chain" id="PRO_5044974066" description="RxLR effector protein" evidence="5">
    <location>
        <begin position="21"/>
        <end position="62"/>
    </location>
</feature>
<accession>A0A8J5M6M0</accession>
<keyword evidence="3 5" id="KW-0964">Secreted</keyword>
<evidence type="ECO:0000256" key="5">
    <source>
        <dbReference type="RuleBase" id="RU367124"/>
    </source>
</evidence>
<evidence type="ECO:0000256" key="4">
    <source>
        <dbReference type="ARBA" id="ARBA00022729"/>
    </source>
</evidence>
<comment type="similarity">
    <text evidence="2 5">Belongs to the RxLR effector family.</text>
</comment>
<dbReference type="AlphaFoldDB" id="A0A8J5M6M0"/>
<dbReference type="EMBL" id="JAENGY010000213">
    <property type="protein sequence ID" value="KAG6969235.1"/>
    <property type="molecule type" value="Genomic_DNA"/>
</dbReference>
<evidence type="ECO:0000256" key="3">
    <source>
        <dbReference type="ARBA" id="ARBA00022525"/>
    </source>
</evidence>
<comment type="domain">
    <text evidence="5">The RxLR-dEER motif acts to carry the protein into the host cell cytoplasm through binding to cell surface phosphatidylinositol-3-phosphate.</text>
</comment>
<feature type="signal peptide" evidence="5">
    <location>
        <begin position="1"/>
        <end position="20"/>
    </location>
</feature>
<keyword evidence="7" id="KW-1185">Reference proteome</keyword>
<reference evidence="6" key="1">
    <citation type="submission" date="2021-01" db="EMBL/GenBank/DDBJ databases">
        <title>Phytophthora aleatoria, a newly-described species from Pinus radiata is distinct from Phytophthora cactorum isolates based on comparative genomics.</title>
        <authorList>
            <person name="Mcdougal R."/>
            <person name="Panda P."/>
            <person name="Williams N."/>
            <person name="Studholme D.J."/>
        </authorList>
    </citation>
    <scope>NUCLEOTIDE SEQUENCE</scope>
    <source>
        <strain evidence="6">NZFS 4037</strain>
    </source>
</reference>
<comment type="function">
    <text evidence="5">Effector that suppresses plant defense responses during pathogen infection.</text>
</comment>
<proteinExistence type="inferred from homology"/>
<comment type="subcellular location">
    <subcellularLocation>
        <location evidence="1 5">Secreted</location>
    </subcellularLocation>
</comment>
<evidence type="ECO:0000313" key="7">
    <source>
        <dbReference type="Proteomes" id="UP000709295"/>
    </source>
</evidence>
<name>A0A8J5M6M0_9STRA</name>
<keyword evidence="4 5" id="KW-0732">Signal</keyword>
<comment type="caution">
    <text evidence="6">The sequence shown here is derived from an EMBL/GenBank/DDBJ whole genome shotgun (WGS) entry which is preliminary data.</text>
</comment>
<dbReference type="InterPro" id="IPR031825">
    <property type="entry name" value="RXLR"/>
</dbReference>
<gene>
    <name evidence="6" type="ORF">JG688_00005380</name>
</gene>
<organism evidence="6 7">
    <name type="scientific">Phytophthora aleatoria</name>
    <dbReference type="NCBI Taxonomy" id="2496075"/>
    <lineage>
        <taxon>Eukaryota</taxon>
        <taxon>Sar</taxon>
        <taxon>Stramenopiles</taxon>
        <taxon>Oomycota</taxon>
        <taxon>Peronosporomycetes</taxon>
        <taxon>Peronosporales</taxon>
        <taxon>Peronosporaceae</taxon>
        <taxon>Phytophthora</taxon>
    </lineage>
</organism>
<dbReference type="Proteomes" id="UP000709295">
    <property type="component" value="Unassembled WGS sequence"/>
</dbReference>
<sequence>MRISYVVLATVLVLAASTEAVVTTTNSVNPAIEDHRFLRVQKNIAMPGIKKVLAGIVYDLLK</sequence>